<gene>
    <name evidence="1" type="ORF">CSSPJE1EN1_LOCUS7862</name>
</gene>
<evidence type="ECO:0000313" key="2">
    <source>
        <dbReference type="Proteomes" id="UP001497444"/>
    </source>
</evidence>
<dbReference type="Proteomes" id="UP001497444">
    <property type="component" value="Chromosome 14"/>
</dbReference>
<name>A0ABP0W6G3_9BRYO</name>
<dbReference type="PANTHER" id="PTHR33385">
    <property type="entry name" value="PROTEIN XRI1"/>
    <property type="match status" value="1"/>
</dbReference>
<protein>
    <submittedName>
        <fullName evidence="1">Uncharacterized protein</fullName>
    </submittedName>
</protein>
<dbReference type="PANTHER" id="PTHR33385:SF4">
    <property type="entry name" value="PROTEIN XRI1"/>
    <property type="match status" value="1"/>
</dbReference>
<evidence type="ECO:0000313" key="1">
    <source>
        <dbReference type="EMBL" id="CAK9262384.1"/>
    </source>
</evidence>
<accession>A0ABP0W6G3</accession>
<keyword evidence="2" id="KW-1185">Reference proteome</keyword>
<proteinExistence type="predicted"/>
<organism evidence="1 2">
    <name type="scientific">Sphagnum jensenii</name>
    <dbReference type="NCBI Taxonomy" id="128206"/>
    <lineage>
        <taxon>Eukaryota</taxon>
        <taxon>Viridiplantae</taxon>
        <taxon>Streptophyta</taxon>
        <taxon>Embryophyta</taxon>
        <taxon>Bryophyta</taxon>
        <taxon>Sphagnophytina</taxon>
        <taxon>Sphagnopsida</taxon>
        <taxon>Sphagnales</taxon>
        <taxon>Sphagnaceae</taxon>
        <taxon>Sphagnum</taxon>
    </lineage>
</organism>
<dbReference type="EMBL" id="OZ020109">
    <property type="protein sequence ID" value="CAK9262384.1"/>
    <property type="molecule type" value="Genomic_DNA"/>
</dbReference>
<reference evidence="1" key="1">
    <citation type="submission" date="2024-02" db="EMBL/GenBank/DDBJ databases">
        <authorList>
            <consortium name="ELIXIR-Norway"/>
            <consortium name="Elixir Norway"/>
        </authorList>
    </citation>
    <scope>NUCLEOTIDE SEQUENCE</scope>
</reference>
<dbReference type="InterPro" id="IPR039933">
    <property type="entry name" value="XRI1"/>
</dbReference>
<sequence>MTDESLETNAAWDWRDNLDIIDAEFPLGFSQALWDELTQNDLDSRLLFAAPMTDSFTSDPLLDVLGSQESSVQGTRYADSHGSGSPRRKRRRLFNGSGQAPSNSIDAPFQEILAPFKTGVDSLVSDVEEHENSISLPSIWYKDESLSSPAENLEPIAESWMITCIEDNDSIGCMSHMETATVAETPELWTPKGQPCEEPIFQGPPTPFSSRPSTPGNRLGAMRKLNMSCPVAYPFTIVKPLGTEGDVTLTDINQIIATPPKASPCSQVNTDHARPNINKLESGLGLSGKSVVARTRICTEGNGTITILRTKG</sequence>